<evidence type="ECO:0000256" key="1">
    <source>
        <dbReference type="SAM" id="MobiDB-lite"/>
    </source>
</evidence>
<accession>A0A7R8WL98</accession>
<feature type="compositionally biased region" description="Basic and acidic residues" evidence="1">
    <location>
        <begin position="18"/>
        <end position="27"/>
    </location>
</feature>
<organism evidence="2">
    <name type="scientific">Cyprideis torosa</name>
    <dbReference type="NCBI Taxonomy" id="163714"/>
    <lineage>
        <taxon>Eukaryota</taxon>
        <taxon>Metazoa</taxon>
        <taxon>Ecdysozoa</taxon>
        <taxon>Arthropoda</taxon>
        <taxon>Crustacea</taxon>
        <taxon>Oligostraca</taxon>
        <taxon>Ostracoda</taxon>
        <taxon>Podocopa</taxon>
        <taxon>Podocopida</taxon>
        <taxon>Cytherocopina</taxon>
        <taxon>Cytheroidea</taxon>
        <taxon>Cytherideidae</taxon>
        <taxon>Cyprideis</taxon>
    </lineage>
</organism>
<feature type="region of interest" description="Disordered" evidence="1">
    <location>
        <begin position="18"/>
        <end position="54"/>
    </location>
</feature>
<proteinExistence type="predicted"/>
<feature type="compositionally biased region" description="Polar residues" evidence="1">
    <location>
        <begin position="38"/>
        <end position="47"/>
    </location>
</feature>
<sequence>MGDVAKFVQQQELVGIKKESVPEDRGGLRFSAPRSDDSYSGATQQSSRFHRNPGFQEKNECQVEESFVTQENQVQWNSQHHCQKLSELLGGIVSGKLEPERHNSEEDCPEGEGGQPAGKVRRIDGVVLPQRKQIHEDTQQQQFTKD</sequence>
<evidence type="ECO:0000313" key="2">
    <source>
        <dbReference type="EMBL" id="CAD7230712.1"/>
    </source>
</evidence>
<dbReference type="EMBL" id="OB662892">
    <property type="protein sequence ID" value="CAD7230712.1"/>
    <property type="molecule type" value="Genomic_DNA"/>
</dbReference>
<dbReference type="AlphaFoldDB" id="A0A7R8WL98"/>
<protein>
    <submittedName>
        <fullName evidence="2">Uncharacterized protein</fullName>
    </submittedName>
</protein>
<name>A0A7R8WL98_9CRUS</name>
<reference evidence="2" key="1">
    <citation type="submission" date="2020-11" db="EMBL/GenBank/DDBJ databases">
        <authorList>
            <person name="Tran Van P."/>
        </authorList>
    </citation>
    <scope>NUCLEOTIDE SEQUENCE</scope>
</reference>
<feature type="region of interest" description="Disordered" evidence="1">
    <location>
        <begin position="96"/>
        <end position="122"/>
    </location>
</feature>
<gene>
    <name evidence="2" type="ORF">CTOB1V02_LOCUS8568</name>
</gene>